<dbReference type="EMBL" id="CM039177">
    <property type="protein sequence ID" value="KAH9695540.1"/>
    <property type="molecule type" value="Genomic_DNA"/>
</dbReference>
<evidence type="ECO:0000313" key="2">
    <source>
        <dbReference type="Proteomes" id="UP000829398"/>
    </source>
</evidence>
<gene>
    <name evidence="1" type="ORF">KPL71_022811</name>
</gene>
<sequence>MKVFEISNGNTLSLSLFTEVTNSKELLDSMQAGTLEPEAAFLNASLIPDVFPVLAAAHKTLIAKSRESLTTRTPHSELVYNYSGSKHITESLKRCGIADSSNYVLAARFNASPDEMEAVGKLINGKEIDLDELEARANQAQIQKHYKISSLELGISSLADAITCRIAARDTL</sequence>
<protein>
    <submittedName>
        <fullName evidence="1">Ekc/keops complex subunit tprkb</fullName>
    </submittedName>
</protein>
<accession>A0ACB8IGT1</accession>
<dbReference type="Proteomes" id="UP000829398">
    <property type="component" value="Chromosome 8"/>
</dbReference>
<name>A0ACB8IGT1_CITSI</name>
<reference evidence="2" key="1">
    <citation type="journal article" date="2023" name="Hortic. Res.">
        <title>A chromosome-level phased genome enabling allele-level studies in sweet orange: a case study on citrus Huanglongbing tolerance.</title>
        <authorList>
            <person name="Wu B."/>
            <person name="Yu Q."/>
            <person name="Deng Z."/>
            <person name="Duan Y."/>
            <person name="Luo F."/>
            <person name="Gmitter F. Jr."/>
        </authorList>
    </citation>
    <scope>NUCLEOTIDE SEQUENCE [LARGE SCALE GENOMIC DNA]</scope>
    <source>
        <strain evidence="2">cv. Valencia</strain>
    </source>
</reference>
<organism evidence="1 2">
    <name type="scientific">Citrus sinensis</name>
    <name type="common">Sweet orange</name>
    <name type="synonym">Citrus aurantium var. sinensis</name>
    <dbReference type="NCBI Taxonomy" id="2711"/>
    <lineage>
        <taxon>Eukaryota</taxon>
        <taxon>Viridiplantae</taxon>
        <taxon>Streptophyta</taxon>
        <taxon>Embryophyta</taxon>
        <taxon>Tracheophyta</taxon>
        <taxon>Spermatophyta</taxon>
        <taxon>Magnoliopsida</taxon>
        <taxon>eudicotyledons</taxon>
        <taxon>Gunneridae</taxon>
        <taxon>Pentapetalae</taxon>
        <taxon>rosids</taxon>
        <taxon>malvids</taxon>
        <taxon>Sapindales</taxon>
        <taxon>Rutaceae</taxon>
        <taxon>Aurantioideae</taxon>
        <taxon>Citrus</taxon>
    </lineage>
</organism>
<comment type="caution">
    <text evidence="1">The sequence shown here is derived from an EMBL/GenBank/DDBJ whole genome shotgun (WGS) entry which is preliminary data.</text>
</comment>
<proteinExistence type="predicted"/>
<evidence type="ECO:0000313" key="1">
    <source>
        <dbReference type="EMBL" id="KAH9695540.1"/>
    </source>
</evidence>
<keyword evidence="2" id="KW-1185">Reference proteome</keyword>